<gene>
    <name evidence="11" type="ORF">ACFPM7_01620</name>
</gene>
<dbReference type="PANTHER" id="PTHR10353">
    <property type="entry name" value="GLYCOSYL HYDROLASE"/>
    <property type="match status" value="1"/>
</dbReference>
<dbReference type="Proteomes" id="UP001596157">
    <property type="component" value="Unassembled WGS sequence"/>
</dbReference>
<keyword evidence="7 10" id="KW-0326">Glycosidase</keyword>
<evidence type="ECO:0000256" key="3">
    <source>
        <dbReference type="ARBA" id="ARBA00012744"/>
    </source>
</evidence>
<feature type="active site" description="Nucleophile" evidence="9">
    <location>
        <position position="364"/>
    </location>
</feature>
<evidence type="ECO:0000256" key="1">
    <source>
        <dbReference type="ARBA" id="ARBA00000448"/>
    </source>
</evidence>
<keyword evidence="6" id="KW-0119">Carbohydrate metabolism</keyword>
<dbReference type="GO" id="GO:0008422">
    <property type="term" value="F:beta-glucosidase activity"/>
    <property type="evidence" value="ECO:0007669"/>
    <property type="project" value="UniProtKB-EC"/>
</dbReference>
<keyword evidence="8" id="KW-0624">Polysaccharide degradation</keyword>
<evidence type="ECO:0000256" key="7">
    <source>
        <dbReference type="ARBA" id="ARBA00023295"/>
    </source>
</evidence>
<protein>
    <recommendedName>
        <fullName evidence="3 10">Beta-glucosidase</fullName>
        <ecNumber evidence="3 10">3.2.1.21</ecNumber>
    </recommendedName>
</protein>
<comment type="caution">
    <text evidence="11">The sequence shown here is derived from an EMBL/GenBank/DDBJ whole genome shotgun (WGS) entry which is preliminary data.</text>
</comment>
<dbReference type="PROSITE" id="PS00653">
    <property type="entry name" value="GLYCOSYL_HYDROL_F1_2"/>
    <property type="match status" value="1"/>
</dbReference>
<name>A0ABW0EEA8_9PSEU</name>
<dbReference type="InterPro" id="IPR018120">
    <property type="entry name" value="Glyco_hydro_1_AS"/>
</dbReference>
<dbReference type="InterPro" id="IPR001360">
    <property type="entry name" value="Glyco_hydro_1"/>
</dbReference>
<evidence type="ECO:0000256" key="5">
    <source>
        <dbReference type="ARBA" id="ARBA00023001"/>
    </source>
</evidence>
<dbReference type="EMBL" id="JBHSKF010000001">
    <property type="protein sequence ID" value="MFC5285737.1"/>
    <property type="molecule type" value="Genomic_DNA"/>
</dbReference>
<reference evidence="12" key="1">
    <citation type="journal article" date="2019" name="Int. J. Syst. Evol. Microbiol.">
        <title>The Global Catalogue of Microorganisms (GCM) 10K type strain sequencing project: providing services to taxonomists for standard genome sequencing and annotation.</title>
        <authorList>
            <consortium name="The Broad Institute Genomics Platform"/>
            <consortium name="The Broad Institute Genome Sequencing Center for Infectious Disease"/>
            <person name="Wu L."/>
            <person name="Ma J."/>
        </authorList>
    </citation>
    <scope>NUCLEOTIDE SEQUENCE [LARGE SCALE GENOMIC DNA]</scope>
    <source>
        <strain evidence="12">CCUG 59778</strain>
    </source>
</reference>
<dbReference type="InterPro" id="IPR033132">
    <property type="entry name" value="GH_1_N_CS"/>
</dbReference>
<keyword evidence="12" id="KW-1185">Reference proteome</keyword>
<comment type="catalytic activity">
    <reaction evidence="1 10">
        <text>Hydrolysis of terminal, non-reducing beta-D-glucosyl residues with release of beta-D-glucose.</text>
        <dbReference type="EC" id="3.2.1.21"/>
    </reaction>
</comment>
<evidence type="ECO:0000256" key="10">
    <source>
        <dbReference type="RuleBase" id="RU361175"/>
    </source>
</evidence>
<evidence type="ECO:0000313" key="11">
    <source>
        <dbReference type="EMBL" id="MFC5285737.1"/>
    </source>
</evidence>
<dbReference type="Pfam" id="PF00232">
    <property type="entry name" value="Glyco_hydro_1"/>
    <property type="match status" value="1"/>
</dbReference>
<evidence type="ECO:0000256" key="4">
    <source>
        <dbReference type="ARBA" id="ARBA00022801"/>
    </source>
</evidence>
<dbReference type="PANTHER" id="PTHR10353:SF36">
    <property type="entry name" value="LP05116P"/>
    <property type="match status" value="1"/>
</dbReference>
<dbReference type="SUPFAM" id="SSF51445">
    <property type="entry name" value="(Trans)glycosidases"/>
    <property type="match status" value="1"/>
</dbReference>
<dbReference type="PROSITE" id="PS00572">
    <property type="entry name" value="GLYCOSYL_HYDROL_F1_1"/>
    <property type="match status" value="1"/>
</dbReference>
<sequence length="465" mass="51291">MTDHSDLLAFPPDFRWGAATSAYQIEGAAAEGGRKPSIWDTFARTPGKVVGGETGDIAVEHYKRYPEDVALMADLGLRAYRFSVSWARFQPDGRGPANPEAVAFYRGLLESLHAKGIEPVATLYHWDLPQALEEEGGWLNRNTAYRFAEYAELAKQALGDLVQTWVTVNEPWCAAFLGYSSGIHAPGVQDPPGALRAAHHLLLAHGLANQRLKSGPHPAKVGLAPNFYPVDPLTDSPADADAARQIDLLQNRLFLEPVMKGGYAEDIRKHFAEVCGTEHIRPGDEEIIAEPIDFVGVNYYSVYQVSAGTANGEPTSWPGAEDVAFHKHNKRNTHIGWDVEPNGLLRTLVDIHTEYPGLPVYITENGAACDDQADADGRVQDDDRVEFLRDHFAAVHEAIGRGVDVRGFFVWSLLDNYEWAEGYGMRFGIVHVDYATQRRTRKASADFYAEVIRENGVRPGAGTPE</sequence>
<evidence type="ECO:0000256" key="2">
    <source>
        <dbReference type="ARBA" id="ARBA00010838"/>
    </source>
</evidence>
<keyword evidence="5" id="KW-0136">Cellulose degradation</keyword>
<dbReference type="EC" id="3.2.1.21" evidence="3 10"/>
<dbReference type="NCBIfam" id="TIGR03356">
    <property type="entry name" value="BGL"/>
    <property type="match status" value="1"/>
</dbReference>
<dbReference type="PRINTS" id="PR00131">
    <property type="entry name" value="GLHYDRLASE1"/>
</dbReference>
<organism evidence="11 12">
    <name type="scientific">Actinokineospora guangxiensis</name>
    <dbReference type="NCBI Taxonomy" id="1490288"/>
    <lineage>
        <taxon>Bacteria</taxon>
        <taxon>Bacillati</taxon>
        <taxon>Actinomycetota</taxon>
        <taxon>Actinomycetes</taxon>
        <taxon>Pseudonocardiales</taxon>
        <taxon>Pseudonocardiaceae</taxon>
        <taxon>Actinokineospora</taxon>
    </lineage>
</organism>
<dbReference type="Gene3D" id="3.20.20.80">
    <property type="entry name" value="Glycosidases"/>
    <property type="match status" value="1"/>
</dbReference>
<accession>A0ABW0EEA8</accession>
<evidence type="ECO:0000256" key="9">
    <source>
        <dbReference type="PROSITE-ProRule" id="PRU10055"/>
    </source>
</evidence>
<proteinExistence type="inferred from homology"/>
<dbReference type="InterPro" id="IPR017736">
    <property type="entry name" value="Glyco_hydro_1_beta-glucosidase"/>
</dbReference>
<dbReference type="RefSeq" id="WP_378242956.1">
    <property type="nucleotide sequence ID" value="NZ_JBHSKF010000001.1"/>
</dbReference>
<comment type="similarity">
    <text evidence="2 10">Belongs to the glycosyl hydrolase 1 family.</text>
</comment>
<dbReference type="InterPro" id="IPR017853">
    <property type="entry name" value="GH"/>
</dbReference>
<keyword evidence="4 10" id="KW-0378">Hydrolase</keyword>
<evidence type="ECO:0000256" key="8">
    <source>
        <dbReference type="ARBA" id="ARBA00023326"/>
    </source>
</evidence>
<evidence type="ECO:0000256" key="6">
    <source>
        <dbReference type="ARBA" id="ARBA00023277"/>
    </source>
</evidence>
<evidence type="ECO:0000313" key="12">
    <source>
        <dbReference type="Proteomes" id="UP001596157"/>
    </source>
</evidence>